<feature type="compositionally biased region" description="Basic and acidic residues" evidence="1">
    <location>
        <begin position="86"/>
        <end position="103"/>
    </location>
</feature>
<dbReference type="Gene3D" id="3.40.50.300">
    <property type="entry name" value="P-loop containing nucleotide triphosphate hydrolases"/>
    <property type="match status" value="1"/>
</dbReference>
<gene>
    <name evidence="2" type="ORF">PAUS00366_LOCUS20210</name>
</gene>
<feature type="region of interest" description="Disordered" evidence="1">
    <location>
        <begin position="86"/>
        <end position="107"/>
    </location>
</feature>
<organism evidence="2">
    <name type="scientific">Pseudo-nitzschia australis</name>
    <dbReference type="NCBI Taxonomy" id="44445"/>
    <lineage>
        <taxon>Eukaryota</taxon>
        <taxon>Sar</taxon>
        <taxon>Stramenopiles</taxon>
        <taxon>Ochrophyta</taxon>
        <taxon>Bacillariophyta</taxon>
        <taxon>Bacillariophyceae</taxon>
        <taxon>Bacillariophycidae</taxon>
        <taxon>Bacillariales</taxon>
        <taxon>Bacillariaceae</taxon>
        <taxon>Pseudo-nitzschia</taxon>
    </lineage>
</organism>
<reference evidence="2" key="1">
    <citation type="submission" date="2021-01" db="EMBL/GenBank/DDBJ databases">
        <authorList>
            <person name="Corre E."/>
            <person name="Pelletier E."/>
            <person name="Niang G."/>
            <person name="Scheremetjew M."/>
            <person name="Finn R."/>
            <person name="Kale V."/>
            <person name="Holt S."/>
            <person name="Cochrane G."/>
            <person name="Meng A."/>
            <person name="Brown T."/>
            <person name="Cohen L."/>
        </authorList>
    </citation>
    <scope>NUCLEOTIDE SEQUENCE</scope>
    <source>
        <strain evidence="2">10249 10 AB</strain>
    </source>
</reference>
<dbReference type="SUPFAM" id="SSF52540">
    <property type="entry name" value="P-loop containing nucleoside triphosphate hydrolases"/>
    <property type="match status" value="1"/>
</dbReference>
<evidence type="ECO:0000313" key="2">
    <source>
        <dbReference type="EMBL" id="CAE0727427.1"/>
    </source>
</evidence>
<feature type="compositionally biased region" description="Basic and acidic residues" evidence="1">
    <location>
        <begin position="452"/>
        <end position="480"/>
    </location>
</feature>
<dbReference type="AlphaFoldDB" id="A0A7S4AV70"/>
<accession>A0A7S4AV70</accession>
<name>A0A7S4AV70_9STRA</name>
<sequence>METIAAKLATTTTTHNAVFETTDTTVTTANTTSTSLQDSTTTNAASMSIANYTPYTFIDDDLVVWRKRRARKDIYNSWFQNGTDHLKDNADEYQPHQHDHGQEQQKQNENYSDFPILDFVIAGFPKCGTTALMRNLAAATTMPSETDVCTPPSNTVYYAYHSWASKYGPSHRKLLKGNKCPAYLDTGYIPEFVAKLPRTRLIVGIRHPVLWFQSFHIMQEFRFSQKNSHLTTREYFSKKVLPKCSRQAGCDLNKCIGHNNKVCVARARFHLSLAMLGKTPLSKDEQDLLLSEVKQSKKRLHDNSKSVLQFQLIGKPNPVFLFDSSQPKEEYFWQELSEFLRINRTDLPMEGATAGYKTLGMGLNKNEHIRTMMLRKDTIFDICDPKHDFLRQELMPVSYTLHQWLTTYFLPVARDPNRKDVVIPNVDEFERIIETFKYDPCTNSSYSINGKSDGESSGRNHGLVRNETDGEYYPAREDLR</sequence>
<feature type="region of interest" description="Disordered" evidence="1">
    <location>
        <begin position="447"/>
        <end position="480"/>
    </location>
</feature>
<evidence type="ECO:0000256" key="1">
    <source>
        <dbReference type="SAM" id="MobiDB-lite"/>
    </source>
</evidence>
<evidence type="ECO:0008006" key="3">
    <source>
        <dbReference type="Google" id="ProtNLM"/>
    </source>
</evidence>
<dbReference type="InterPro" id="IPR027417">
    <property type="entry name" value="P-loop_NTPase"/>
</dbReference>
<dbReference type="EMBL" id="HBIX01030371">
    <property type="protein sequence ID" value="CAE0727427.1"/>
    <property type="molecule type" value="Transcribed_RNA"/>
</dbReference>
<proteinExistence type="predicted"/>
<protein>
    <recommendedName>
        <fullName evidence="3">Sulfotransferase domain-containing protein</fullName>
    </recommendedName>
</protein>